<dbReference type="EMBL" id="PKMF04000030">
    <property type="protein sequence ID" value="KAK7857132.1"/>
    <property type="molecule type" value="Genomic_DNA"/>
</dbReference>
<dbReference type="SUPFAM" id="SSF52058">
    <property type="entry name" value="L domain-like"/>
    <property type="match status" value="1"/>
</dbReference>
<name>A0AAW0LZM8_QUESU</name>
<sequence length="123" mass="13708">MNLLTSGFIVQGAGCKADGWSGFIRVRKGRVGLNFNENEGFNFWPLPENISRLKKLKRMILSASTLQGPIPATIGYMTSLVDLEFSGNYLVGQIPKEIGLLKNLQQHLELYRNLLSGDIPEEI</sequence>
<dbReference type="Gene3D" id="3.80.10.10">
    <property type="entry name" value="Ribonuclease Inhibitor"/>
    <property type="match status" value="1"/>
</dbReference>
<comment type="caution">
    <text evidence="4">The sequence shown here is derived from an EMBL/GenBank/DDBJ whole genome shotgun (WGS) entry which is preliminary data.</text>
</comment>
<dbReference type="FunFam" id="3.80.10.10:FF:000383">
    <property type="entry name" value="Leucine-rich repeat receptor protein kinase EMS1"/>
    <property type="match status" value="1"/>
</dbReference>
<dbReference type="InterPro" id="IPR001611">
    <property type="entry name" value="Leu-rich_rpt"/>
</dbReference>
<evidence type="ECO:0000313" key="4">
    <source>
        <dbReference type="EMBL" id="KAK7857132.1"/>
    </source>
</evidence>
<keyword evidence="4" id="KW-0808">Transferase</keyword>
<accession>A0AAW0LZM8</accession>
<dbReference type="InterPro" id="IPR051848">
    <property type="entry name" value="PGIP"/>
</dbReference>
<dbReference type="GO" id="GO:0004713">
    <property type="term" value="F:protein tyrosine kinase activity"/>
    <property type="evidence" value="ECO:0007669"/>
    <property type="project" value="UniProtKB-KW"/>
</dbReference>
<comment type="subcellular location">
    <subcellularLocation>
        <location evidence="1">Cell envelope</location>
    </subcellularLocation>
</comment>
<reference evidence="4" key="3">
    <citation type="submission" date="2023-07" db="EMBL/GenBank/DDBJ databases">
        <title>An improved reference 1 genome and first organelle genomes of Quercus suber.</title>
        <authorList>
            <consortium name="Genosuber Consortium"/>
            <person name="Usie A."/>
            <person name="Serra O."/>
            <person name="Barros P."/>
        </authorList>
    </citation>
    <scope>NUCLEOTIDE SEQUENCE</scope>
    <source>
        <strain evidence="4">HL8</strain>
        <tissue evidence="4">Leaves</tissue>
    </source>
</reference>
<dbReference type="AlphaFoldDB" id="A0AAW0LZM8"/>
<keyword evidence="4" id="KW-0675">Receptor</keyword>
<dbReference type="Pfam" id="PF00560">
    <property type="entry name" value="LRR_1"/>
    <property type="match status" value="1"/>
</dbReference>
<reference evidence="4" key="1">
    <citation type="submission" date="2017-12" db="EMBL/GenBank/DDBJ databases">
        <authorList>
            <person name="Barbosa P."/>
            <person name="Usie A."/>
            <person name="Ramos A.M."/>
        </authorList>
    </citation>
    <scope>NUCLEOTIDE SEQUENCE</scope>
    <source>
        <strain evidence="4">HL8</strain>
        <tissue evidence="4">Leaves</tissue>
    </source>
</reference>
<keyword evidence="2" id="KW-0433">Leucine-rich repeat</keyword>
<protein>
    <submittedName>
        <fullName evidence="4">Receptor protein-tyrosine kinase cepr1</fullName>
    </submittedName>
</protein>
<keyword evidence="4" id="KW-0829">Tyrosine-protein kinase</keyword>
<proteinExistence type="predicted"/>
<gene>
    <name evidence="4" type="primary">CEPR1_2</name>
    <name evidence="4" type="ORF">CFP56_019739</name>
</gene>
<organism evidence="4">
    <name type="scientific">Quercus suber</name>
    <name type="common">Cork oak</name>
    <dbReference type="NCBI Taxonomy" id="58331"/>
    <lineage>
        <taxon>Eukaryota</taxon>
        <taxon>Viridiplantae</taxon>
        <taxon>Streptophyta</taxon>
        <taxon>Embryophyta</taxon>
        <taxon>Tracheophyta</taxon>
        <taxon>Spermatophyta</taxon>
        <taxon>Magnoliopsida</taxon>
        <taxon>eudicotyledons</taxon>
        <taxon>Gunneridae</taxon>
        <taxon>Pentapetalae</taxon>
        <taxon>rosids</taxon>
        <taxon>fabids</taxon>
        <taxon>Fagales</taxon>
        <taxon>Fagaceae</taxon>
        <taxon>Quercus</taxon>
    </lineage>
</organism>
<keyword evidence="3" id="KW-0677">Repeat</keyword>
<dbReference type="PANTHER" id="PTHR48059:SF30">
    <property type="entry name" value="OS06G0587000 PROTEIN"/>
    <property type="match status" value="1"/>
</dbReference>
<evidence type="ECO:0000256" key="1">
    <source>
        <dbReference type="ARBA" id="ARBA00004196"/>
    </source>
</evidence>
<reference evidence="4" key="2">
    <citation type="journal article" date="2018" name="Sci. Data">
        <title>The draft genome sequence of cork oak.</title>
        <authorList>
            <person name="Ramos A.M."/>
            <person name="Usie A."/>
            <person name="Barbosa P."/>
            <person name="Barros P.M."/>
            <person name="Capote T."/>
            <person name="Chaves I."/>
            <person name="Simoes F."/>
            <person name="Abreu I."/>
            <person name="Carrasquinho I."/>
            <person name="Faro C."/>
            <person name="Guimaraes J.B."/>
            <person name="Mendonca D."/>
            <person name="Nobrega F."/>
            <person name="Rodrigues L."/>
            <person name="Saibo N.J.M."/>
            <person name="Varela M.C."/>
            <person name="Egas C."/>
            <person name="Matos J."/>
            <person name="Miguel C.M."/>
            <person name="Oliveira M.M."/>
            <person name="Ricardo C.P."/>
            <person name="Goncalves S."/>
        </authorList>
    </citation>
    <scope>NUCLEOTIDE SEQUENCE [LARGE SCALE GENOMIC DNA]</scope>
    <source>
        <strain evidence="4">HL8</strain>
    </source>
</reference>
<evidence type="ECO:0000256" key="3">
    <source>
        <dbReference type="ARBA" id="ARBA00022737"/>
    </source>
</evidence>
<keyword evidence="4" id="KW-0418">Kinase</keyword>
<dbReference type="InterPro" id="IPR032675">
    <property type="entry name" value="LRR_dom_sf"/>
</dbReference>
<dbReference type="PANTHER" id="PTHR48059">
    <property type="entry name" value="POLYGALACTURONASE INHIBITOR 1"/>
    <property type="match status" value="1"/>
</dbReference>
<evidence type="ECO:0000256" key="2">
    <source>
        <dbReference type="ARBA" id="ARBA00022614"/>
    </source>
</evidence>